<evidence type="ECO:0000313" key="1">
    <source>
        <dbReference type="EMBL" id="CAL1592493.1"/>
    </source>
</evidence>
<accession>A0AAV2KV12</accession>
<dbReference type="AlphaFoldDB" id="A0AAV2KV12"/>
<proteinExistence type="predicted"/>
<dbReference type="Proteomes" id="UP001497482">
    <property type="component" value="Chromosome 2"/>
</dbReference>
<organism evidence="1 2">
    <name type="scientific">Knipowitschia caucasica</name>
    <name type="common">Caucasian dwarf goby</name>
    <name type="synonym">Pomatoschistus caucasicus</name>
    <dbReference type="NCBI Taxonomy" id="637954"/>
    <lineage>
        <taxon>Eukaryota</taxon>
        <taxon>Metazoa</taxon>
        <taxon>Chordata</taxon>
        <taxon>Craniata</taxon>
        <taxon>Vertebrata</taxon>
        <taxon>Euteleostomi</taxon>
        <taxon>Actinopterygii</taxon>
        <taxon>Neopterygii</taxon>
        <taxon>Teleostei</taxon>
        <taxon>Neoteleostei</taxon>
        <taxon>Acanthomorphata</taxon>
        <taxon>Gobiaria</taxon>
        <taxon>Gobiiformes</taxon>
        <taxon>Gobioidei</taxon>
        <taxon>Gobiidae</taxon>
        <taxon>Gobiinae</taxon>
        <taxon>Knipowitschia</taxon>
    </lineage>
</organism>
<sequence length="239" mass="25948">MGAEYVGAMRGAAKGVTIELSINRMRRSWEEDGDRRVGSKTCVGLVGRVCLRGLVYGRGVARVSRVALEWALRRDGSMPGGENDYPREFVCGRFLSCLRWGGGQLSEVRLRGASASPGRYIADNDSHGREVEESWRSAPGVERRSRLAVHEARGCGRRVYEPARSGVIGCQVRDESAFVGEGGDIRVRHIMVRTSGWEHQGGGHQVMDIRGGGAHQGCGHQVKGLRVGHISGVGVRIEG</sequence>
<reference evidence="1 2" key="1">
    <citation type="submission" date="2024-04" db="EMBL/GenBank/DDBJ databases">
        <authorList>
            <person name="Waldvogel A.-M."/>
            <person name="Schoenle A."/>
        </authorList>
    </citation>
    <scope>NUCLEOTIDE SEQUENCE [LARGE SCALE GENOMIC DNA]</scope>
</reference>
<gene>
    <name evidence="1" type="ORF">KC01_LOCUS21739</name>
</gene>
<keyword evidence="2" id="KW-1185">Reference proteome</keyword>
<name>A0AAV2KV12_KNICA</name>
<dbReference type="EMBL" id="OZ035824">
    <property type="protein sequence ID" value="CAL1592493.1"/>
    <property type="molecule type" value="Genomic_DNA"/>
</dbReference>
<protein>
    <submittedName>
        <fullName evidence="1">Uncharacterized protein</fullName>
    </submittedName>
</protein>
<evidence type="ECO:0000313" key="2">
    <source>
        <dbReference type="Proteomes" id="UP001497482"/>
    </source>
</evidence>